<dbReference type="GO" id="GO:0016887">
    <property type="term" value="F:ATP hydrolysis activity"/>
    <property type="evidence" value="ECO:0007669"/>
    <property type="project" value="InterPro"/>
</dbReference>
<proteinExistence type="evidence at transcript level"/>
<reference evidence="1" key="1">
    <citation type="journal article" date="2004" name="Nat. Genet.">
        <title>Complete sequencing and characterization of 21,243 full-length human cDNAs.</title>
        <authorList>
            <person name="Ota T."/>
            <person name="Suzuki Y."/>
            <person name="Nishikawa T."/>
            <person name="Otsuki T."/>
            <person name="Sugiyama T."/>
            <person name="Irie R."/>
            <person name="Wakamatsu A."/>
            <person name="Hayashi K."/>
            <person name="Sato H."/>
            <person name="Nagai K."/>
            <person name="Kimura K."/>
            <person name="Makita H."/>
            <person name="Sekine M."/>
            <person name="Obayashi M."/>
            <person name="Nishi T."/>
            <person name="Shibahara T."/>
            <person name="Tanaka T."/>
            <person name="Ishii S."/>
            <person name="Yamamoto J."/>
            <person name="Saito K."/>
            <person name="Kawai Y."/>
            <person name="Isono Y."/>
            <person name="Nakamura Y."/>
            <person name="Nagahari K."/>
            <person name="Murakami K."/>
            <person name="Yasuda T."/>
            <person name="Iwayanagi T."/>
            <person name="Wagatsuma M."/>
            <person name="Shiratori A."/>
            <person name="Sudo H."/>
            <person name="Hosoiri T."/>
            <person name="Kaku Y."/>
            <person name="Kodaira H."/>
            <person name="Kondo H."/>
            <person name="Sugawara M."/>
            <person name="Takahashi M."/>
            <person name="Kanda K."/>
            <person name="Yokoi T."/>
            <person name="Furuya T."/>
            <person name="Kikkawa E."/>
            <person name="Omura Y."/>
            <person name="Abe K."/>
            <person name="Kamihara K."/>
            <person name="Katsuta N."/>
            <person name="Sato K."/>
            <person name="Tanikawa M."/>
            <person name="Yamazaki M."/>
            <person name="Ninomiya K."/>
            <person name="Ishibashi T."/>
            <person name="Yamashita H."/>
            <person name="Murakawa K."/>
            <person name="Fujimori K."/>
            <person name="Tanai H."/>
            <person name="Kimata M."/>
            <person name="Watanabe M."/>
            <person name="Hiraoka S."/>
            <person name="Chiba Y."/>
            <person name="Ishida S."/>
            <person name="Ono Y."/>
            <person name="Takiguchi S."/>
            <person name="Watanabe S."/>
            <person name="Yosida M."/>
            <person name="Hotuta T."/>
            <person name="Kusano J."/>
            <person name="Kanehori K."/>
            <person name="Takahashi-Fujii A."/>
            <person name="Hara H."/>
            <person name="Tanase T."/>
            <person name="Nomura Y."/>
            <person name="Togiya S."/>
            <person name="Komai F."/>
            <person name="Hara R."/>
            <person name="Takeuchi K."/>
            <person name="Arita M."/>
            <person name="Imose N."/>
            <person name="Musashino K."/>
            <person name="Yuuki H."/>
            <person name="Oshima A."/>
            <person name="Sasaki N."/>
            <person name="Aotsuka S."/>
            <person name="Yoshikawa Y."/>
            <person name="Matsunawa H."/>
            <person name="Ichihara T."/>
            <person name="Shiohata N."/>
            <person name="Sano S."/>
            <person name="Moriya S."/>
            <person name="Momiyama H."/>
            <person name="Satoh N."/>
            <person name="Takami S."/>
            <person name="Terashima Y."/>
            <person name="Suzuki O."/>
            <person name="Nakagawa S."/>
            <person name="Senoh A."/>
            <person name="Mizoguchi H."/>
            <person name="Goto Y."/>
            <person name="Shimizu F."/>
            <person name="Wakebe H."/>
            <person name="Hishigaki H."/>
            <person name="Watanabe T."/>
            <person name="Sugiyama A."/>
            <person name="Takemoto M."/>
            <person name="Kawakami B."/>
            <person name="Yamazaki M."/>
            <person name="Watanabe K."/>
            <person name="Kumagai A."/>
            <person name="Itakura S."/>
            <person name="Fukuzumi Y."/>
            <person name="Fujimori Y."/>
            <person name="Komiyama M."/>
            <person name="Tashiro H."/>
            <person name="Tanigami A."/>
            <person name="Fujiwara T."/>
            <person name="Ono T."/>
            <person name="Yamada K."/>
            <person name="Fujii Y."/>
            <person name="Ozaki K."/>
            <person name="Hirao M."/>
            <person name="Ohmori Y."/>
            <person name="Kawabata A."/>
            <person name="Hikiji T."/>
            <person name="Kobatake N."/>
            <person name="Inagaki H."/>
            <person name="Ikema Y."/>
            <person name="Okamoto S."/>
            <person name="Okitani R."/>
            <person name="Kawakami T."/>
            <person name="Noguchi S."/>
            <person name="Itoh T."/>
            <person name="Shigeta K."/>
            <person name="Senba T."/>
            <person name="Matsumura K."/>
            <person name="Nakajima Y."/>
            <person name="Mizuno T."/>
            <person name="Morinaga M."/>
            <person name="Sasaki M."/>
            <person name="Togashi T."/>
            <person name="Oyama M."/>
            <person name="Hata H."/>
            <person name="Watanabe M."/>
            <person name="Komatsu T."/>
            <person name="Mizushima-Sugano J."/>
            <person name="Satoh T."/>
            <person name="Shirai Y."/>
            <person name="Takahashi Y."/>
            <person name="Nakagawa K."/>
            <person name="Okumura K."/>
            <person name="Nagase T."/>
            <person name="Nomura N."/>
            <person name="Kikuchi H."/>
            <person name="Masuho Y."/>
            <person name="Yamashita R."/>
            <person name="Nakai K."/>
            <person name="Yada T."/>
            <person name="Nakamura Y."/>
            <person name="Ohara O."/>
            <person name="Isogai T."/>
            <person name="Sugano S."/>
        </authorList>
    </citation>
    <scope>NUCLEOTIDE SEQUENCE</scope>
</reference>
<dbReference type="EMBL" id="AK023113">
    <property type="protein sequence ID" value="BAB14411.1"/>
    <property type="molecule type" value="mRNA"/>
</dbReference>
<dbReference type="GO" id="GO:0004842">
    <property type="term" value="F:ubiquitin-protein transferase activity"/>
    <property type="evidence" value="ECO:0007669"/>
    <property type="project" value="InterPro"/>
</dbReference>
<dbReference type="InterPro" id="IPR031248">
    <property type="entry name" value="RNF213"/>
</dbReference>
<dbReference type="IntAct" id="Q9H932">
    <property type="interactions" value="2"/>
</dbReference>
<protein>
    <submittedName>
        <fullName evidence="1">cDNA FLJ13051 fis, clone NT2RP3001447</fullName>
    </submittedName>
</protein>
<evidence type="ECO:0000313" key="1">
    <source>
        <dbReference type="EMBL" id="BAB14411.1"/>
    </source>
</evidence>
<dbReference type="SMR" id="Q9H932"/>
<dbReference type="PANTHER" id="PTHR22605">
    <property type="entry name" value="RZ-TYPE DOMAIN-CONTAINING PROTEIN"/>
    <property type="match status" value="1"/>
</dbReference>
<sequence length="241" mass="26855">MLLRLLDTYRDKIPEEALSPSYLTVCLKLHEAICSSTKLLKFYELPALSAEIVCRMIRLLSLVDSAGQRDETGNNSVQTVFQGTLAATKRWLREVFTKNMLTSSGASFTYVKEIEVWRRLVEIQFPAEHGWKESLLGDMEWRLTKEEPLSQITAYCNSCWDTKGLEDSVAKTFEKCIIEAVSSACQVNNLSSWETDSGSQLCSAMTQLRAMKHPLGLSSSANSEIGKWAPSSLAKGNGAEI</sequence>
<dbReference type="PANTHER" id="PTHR22605:SF16">
    <property type="entry name" value="E3 UBIQUITIN-PROTEIN LIGASE RNF213"/>
    <property type="match status" value="1"/>
</dbReference>
<dbReference type="AlphaFoldDB" id="Q9H932"/>
<accession>Q9H932</accession>
<dbReference type="PeptideAtlas" id="Q9H932"/>
<organism evidence="1">
    <name type="scientific">Homo sapiens</name>
    <name type="common">Human</name>
    <dbReference type="NCBI Taxonomy" id="9606"/>
    <lineage>
        <taxon>Eukaryota</taxon>
        <taxon>Metazoa</taxon>
        <taxon>Chordata</taxon>
        <taxon>Craniata</taxon>
        <taxon>Vertebrata</taxon>
        <taxon>Euteleostomi</taxon>
        <taxon>Mammalia</taxon>
        <taxon>Eutheria</taxon>
        <taxon>Euarchontoglires</taxon>
        <taxon>Primates</taxon>
        <taxon>Haplorrhini</taxon>
        <taxon>Catarrhini</taxon>
        <taxon>Hominidae</taxon>
        <taxon>Homo</taxon>
    </lineage>
</organism>
<name>Q9H932_HUMAN</name>